<evidence type="ECO:0008006" key="3">
    <source>
        <dbReference type="Google" id="ProtNLM"/>
    </source>
</evidence>
<protein>
    <recommendedName>
        <fullName evidence="3">YkgJ family cysteine cluster protein</fullName>
    </recommendedName>
</protein>
<dbReference type="Pfam" id="PF03692">
    <property type="entry name" value="CxxCxxCC"/>
    <property type="match status" value="1"/>
</dbReference>
<dbReference type="Proteomes" id="UP000289794">
    <property type="component" value="Chromosome"/>
</dbReference>
<evidence type="ECO:0000313" key="2">
    <source>
        <dbReference type="Proteomes" id="UP000289794"/>
    </source>
</evidence>
<accession>A0A4P6M066</accession>
<gene>
    <name evidence="1" type="ORF">PMF13cell1_03482</name>
</gene>
<dbReference type="RefSeq" id="WP_130181523.1">
    <property type="nucleotide sequence ID" value="NZ_CP035945.1"/>
</dbReference>
<dbReference type="PANTHER" id="PTHR35866">
    <property type="entry name" value="PUTATIVE-RELATED"/>
    <property type="match status" value="1"/>
</dbReference>
<dbReference type="EMBL" id="CP035945">
    <property type="protein sequence ID" value="QBE97919.1"/>
    <property type="molecule type" value="Genomic_DNA"/>
</dbReference>
<dbReference type="InterPro" id="IPR005358">
    <property type="entry name" value="Puta_zinc/iron-chelating_dom"/>
</dbReference>
<evidence type="ECO:0000313" key="1">
    <source>
        <dbReference type="EMBL" id="QBE97919.1"/>
    </source>
</evidence>
<dbReference type="AlphaFoldDB" id="A0A4P6M066"/>
<dbReference type="PANTHER" id="PTHR35866:SF1">
    <property type="entry name" value="YKGJ FAMILY CYSTEINE CLUSTER PROTEIN"/>
    <property type="match status" value="1"/>
</dbReference>
<proteinExistence type="predicted"/>
<organism evidence="1 2">
    <name type="scientific">Blautia producta</name>
    <dbReference type="NCBI Taxonomy" id="33035"/>
    <lineage>
        <taxon>Bacteria</taxon>
        <taxon>Bacillati</taxon>
        <taxon>Bacillota</taxon>
        <taxon>Clostridia</taxon>
        <taxon>Lachnospirales</taxon>
        <taxon>Lachnospiraceae</taxon>
        <taxon>Blautia</taxon>
    </lineage>
</organism>
<dbReference type="KEGG" id="bpro:PMF13cell1_03482"/>
<name>A0A4P6M066_9FIRM</name>
<reference evidence="1 2" key="1">
    <citation type="submission" date="2019-01" db="EMBL/GenBank/DDBJ databases">
        <title>PMF-metabolizing Aryl O-demethylase.</title>
        <authorList>
            <person name="Kim M."/>
        </authorList>
    </citation>
    <scope>NUCLEOTIDE SEQUENCE [LARGE SCALE GENOMIC DNA]</scope>
    <source>
        <strain evidence="1 2">PMF1</strain>
    </source>
</reference>
<sequence length="223" mass="26045">MEREVPAEDLKKLYKAGDLVKADCGGCQGCFECCQGMGDSIKLDPLDVYRLETNLGLTFEGLMNSHIELHAAENSILPNLKMSGTKERCTFLNEKGRCTVHAFRPGLCRLFPLGRYYRDGDFSYYLQNQECPKKNKTKIKVSKWLDMPDLKKYEDFAAKWHFLLKDIGNLLEEKEDEQLTKELNMYVLNLFYTKPYESGKDFYEQFEERWGQMRKLLSVLQQN</sequence>